<dbReference type="Pfam" id="PF08238">
    <property type="entry name" value="Sel1"/>
    <property type="match status" value="4"/>
</dbReference>
<dbReference type="InterPro" id="IPR011990">
    <property type="entry name" value="TPR-like_helical_dom_sf"/>
</dbReference>
<accession>A0A2X2JDJ0</accession>
<dbReference type="PANTHER" id="PTHR11102">
    <property type="entry name" value="SEL-1-LIKE PROTEIN"/>
    <property type="match status" value="1"/>
</dbReference>
<dbReference type="EC" id="3.5.2.6" evidence="1"/>
<dbReference type="InterPro" id="IPR050767">
    <property type="entry name" value="Sel1_AlgK"/>
</dbReference>
<dbReference type="Proteomes" id="UP000251241">
    <property type="component" value="Unassembled WGS sequence"/>
</dbReference>
<protein>
    <submittedName>
        <fullName evidence="1">Beta-lactamase hcpC</fullName>
        <ecNumber evidence="1">3.5.2.6</ecNumber>
    </submittedName>
</protein>
<sequence length="826" mass="95454">MAHRIYIYNVNLRTKETYPTYLAEWNYEIPILMRPLFSANIRSKGSQLYANKEDGIARLRYFYALLADRYQLHYKKSYYEPVNNMFEFLEALPFDTLQIDGRDVFTMNSEKDVEQAKDWVEEIKMQALLFEQAVEEQSLDPLDPLVKASGYTSFLDALQTDWIDYGLGLWEEDVLKGPDPEVFEAVGKQGLKNAKGDILVEAIYDEIFEFNEQGIAVVERDGLFGYIDTSGTILIPCQYVEAFDARHINGNNYAEVEVAGKRGVLHIDTKQLSIPALYDELDWIAYGFLNARQGDSHMLLSAEGRSIISDPAAESFMFDYNNLFYSRQKGTIKRKYYLMDGQFLGTFLEGSLEPLANRYFWIKPNKLQSKIAVIQPDGNILDEGIDRIIVLDDYRSIAYLKNKRWQIYSLEQGLFRLADLTIDQVLVDHIQQYRKDIFVVGCAQGQGIYDAHRGEWLLEPAIAYQKIEHCFLDFMRIHCAQGMYCFDTKLNVRSALYDYICSPFHYPRPEAAEGELLLLFKGDKLFNLDLNRNVVEIPETAYGYLYSERYQLRGRDQSYFVQFYQAWIRRKGDGYEQYFDNETLLENGKKLEAEGKISDAIRLFSIGADRGSADCQYLLGNIFTDDDYEGMDIEKGKSFYEKAMAQDHAQAWNNWGFLYATGHGVAFDVSKALKAYQKSAALGEAQAMSNQGNWYYEGEYVEQDYALALDYFKQAEKAGIYNDAQIAEIYYQGQDYANLLRYLKKDTTNQFSAIYYGILYEEGFGVKQNLQKAIRYYEKANENSVYAYAVNRLLQLYGAHGAASDADKYGFWFNFAKENAVEIDQY</sequence>
<gene>
    <name evidence="1" type="primary">hcpC</name>
    <name evidence="1" type="ORF">NCTC11343_01805</name>
</gene>
<proteinExistence type="predicted"/>
<name>A0A2X2JDJ0_SPHMU</name>
<dbReference type="RefSeq" id="WP_112374428.1">
    <property type="nucleotide sequence ID" value="NZ_CP069793.1"/>
</dbReference>
<dbReference type="EMBL" id="UAUU01000008">
    <property type="protein sequence ID" value="SPZ85245.1"/>
    <property type="molecule type" value="Genomic_DNA"/>
</dbReference>
<evidence type="ECO:0000313" key="2">
    <source>
        <dbReference type="Proteomes" id="UP000251241"/>
    </source>
</evidence>
<keyword evidence="1" id="KW-0378">Hydrolase</keyword>
<dbReference type="Pfam" id="PF14903">
    <property type="entry name" value="WG_beta_rep"/>
    <property type="match status" value="2"/>
</dbReference>
<reference evidence="1 2" key="1">
    <citation type="submission" date="2018-06" db="EMBL/GenBank/DDBJ databases">
        <authorList>
            <consortium name="Pathogen Informatics"/>
            <person name="Doyle S."/>
        </authorList>
    </citation>
    <scope>NUCLEOTIDE SEQUENCE [LARGE SCALE GENOMIC DNA]</scope>
    <source>
        <strain evidence="1 2">NCTC11343</strain>
    </source>
</reference>
<evidence type="ECO:0000313" key="1">
    <source>
        <dbReference type="EMBL" id="SPZ85245.1"/>
    </source>
</evidence>
<dbReference type="SMART" id="SM00671">
    <property type="entry name" value="SEL1"/>
    <property type="match status" value="4"/>
</dbReference>
<dbReference type="InterPro" id="IPR032774">
    <property type="entry name" value="WG_beta_rep"/>
</dbReference>
<dbReference type="GeneID" id="97181371"/>
<dbReference type="PANTHER" id="PTHR11102:SF160">
    <property type="entry name" value="ERAD-ASSOCIATED E3 UBIQUITIN-PROTEIN LIGASE COMPONENT HRD3"/>
    <property type="match status" value="1"/>
</dbReference>
<dbReference type="SUPFAM" id="SSF81901">
    <property type="entry name" value="HCP-like"/>
    <property type="match status" value="1"/>
</dbReference>
<dbReference type="AlphaFoldDB" id="A0A2X2JDJ0"/>
<dbReference type="InterPro" id="IPR006597">
    <property type="entry name" value="Sel1-like"/>
</dbReference>
<dbReference type="Gene3D" id="1.25.40.10">
    <property type="entry name" value="Tetratricopeptide repeat domain"/>
    <property type="match status" value="1"/>
</dbReference>
<organism evidence="1 2">
    <name type="scientific">Sphingobacterium multivorum</name>
    <dbReference type="NCBI Taxonomy" id="28454"/>
    <lineage>
        <taxon>Bacteria</taxon>
        <taxon>Pseudomonadati</taxon>
        <taxon>Bacteroidota</taxon>
        <taxon>Sphingobacteriia</taxon>
        <taxon>Sphingobacteriales</taxon>
        <taxon>Sphingobacteriaceae</taxon>
        <taxon>Sphingobacterium</taxon>
    </lineage>
</organism>
<dbReference type="GO" id="GO:0008800">
    <property type="term" value="F:beta-lactamase activity"/>
    <property type="evidence" value="ECO:0007669"/>
    <property type="project" value="UniProtKB-EC"/>
</dbReference>